<dbReference type="PANTHER" id="PTHR42924">
    <property type="entry name" value="EXONUCLEASE"/>
    <property type="match status" value="1"/>
</dbReference>
<evidence type="ECO:0000313" key="2">
    <source>
        <dbReference type="EMBL" id="MBA2133342.1"/>
    </source>
</evidence>
<dbReference type="Pfam" id="PF13263">
    <property type="entry name" value="PHP_C"/>
    <property type="match status" value="1"/>
</dbReference>
<accession>A0A8J6I314</accession>
<dbReference type="AlphaFoldDB" id="A0A8J6I314"/>
<dbReference type="Pfam" id="PF02811">
    <property type="entry name" value="PHP"/>
    <property type="match status" value="1"/>
</dbReference>
<keyword evidence="3" id="KW-1185">Reference proteome</keyword>
<dbReference type="RefSeq" id="WP_181339787.1">
    <property type="nucleotide sequence ID" value="NZ_JAAKDE010000013.1"/>
</dbReference>
<dbReference type="Gene3D" id="3.20.20.140">
    <property type="entry name" value="Metal-dependent hydrolases"/>
    <property type="match status" value="1"/>
</dbReference>
<dbReference type="GO" id="GO:0035312">
    <property type="term" value="F:5'-3' DNA exonuclease activity"/>
    <property type="evidence" value="ECO:0007669"/>
    <property type="project" value="TreeGrafter"/>
</dbReference>
<reference evidence="2" key="1">
    <citation type="submission" date="2020-06" db="EMBL/GenBank/DDBJ databases">
        <title>Novel chitinolytic bacterium.</title>
        <authorList>
            <person name="Ungkulpasvich U."/>
            <person name="Kosugi A."/>
            <person name="Uke A."/>
        </authorList>
    </citation>
    <scope>NUCLEOTIDE SEQUENCE</scope>
    <source>
        <strain evidence="2">UUS1-1</strain>
    </source>
</reference>
<sequence>MKSFRIDLHVHTRESSFCGRTEGRLVAQLYKKAGYDGIVITDHYNRGFFRKFPKSVPWPARVDHFLQGYRGAREEGEKIGLTVLLGIELKFIDSPREYLVYGIDESFLKKYPELYRMGIVEFRRLSKQLPPTSEILIYQAHPFRPGVTPAPLELIDGIEVYNGNPRQNSNNQLALAFARQNNLRMISGSDFHRLPDLARGGLILPGPVANSRELVRVLKENEGIRLITNEHLPFSFLRLVTGAGNLIKKLYYYIKEDF</sequence>
<evidence type="ECO:0000313" key="3">
    <source>
        <dbReference type="Proteomes" id="UP000657177"/>
    </source>
</evidence>
<comment type="caution">
    <text evidence="2">The sequence shown here is derived from an EMBL/GenBank/DDBJ whole genome shotgun (WGS) entry which is preliminary data.</text>
</comment>
<dbReference type="EMBL" id="JAAKDE010000013">
    <property type="protein sequence ID" value="MBA2133342.1"/>
    <property type="molecule type" value="Genomic_DNA"/>
</dbReference>
<proteinExistence type="predicted"/>
<dbReference type="SUPFAM" id="SSF89550">
    <property type="entry name" value="PHP domain-like"/>
    <property type="match status" value="1"/>
</dbReference>
<feature type="domain" description="PHP" evidence="1">
    <location>
        <begin position="7"/>
        <end position="97"/>
    </location>
</feature>
<dbReference type="InterPro" id="IPR016195">
    <property type="entry name" value="Pol/histidinol_Pase-like"/>
</dbReference>
<dbReference type="PANTHER" id="PTHR42924:SF3">
    <property type="entry name" value="POLYMERASE_HISTIDINOL PHOSPHATASE N-TERMINAL DOMAIN-CONTAINING PROTEIN"/>
    <property type="match status" value="1"/>
</dbReference>
<dbReference type="GO" id="GO:0004534">
    <property type="term" value="F:5'-3' RNA exonuclease activity"/>
    <property type="evidence" value="ECO:0007669"/>
    <property type="project" value="TreeGrafter"/>
</dbReference>
<dbReference type="InterPro" id="IPR052018">
    <property type="entry name" value="PHP_domain"/>
</dbReference>
<gene>
    <name evidence="2" type="ORF">G5B42_07270</name>
</gene>
<organism evidence="2 3">
    <name type="scientific">Capillibacterium thermochitinicola</name>
    <dbReference type="NCBI Taxonomy" id="2699427"/>
    <lineage>
        <taxon>Bacteria</taxon>
        <taxon>Bacillati</taxon>
        <taxon>Bacillota</taxon>
        <taxon>Capillibacterium</taxon>
    </lineage>
</organism>
<evidence type="ECO:0000259" key="1">
    <source>
        <dbReference type="Pfam" id="PF02811"/>
    </source>
</evidence>
<protein>
    <submittedName>
        <fullName evidence="2">PHP domain-containing protein</fullName>
    </submittedName>
</protein>
<dbReference type="Proteomes" id="UP000657177">
    <property type="component" value="Unassembled WGS sequence"/>
</dbReference>
<dbReference type="CDD" id="cd07432">
    <property type="entry name" value="PHP_HisPPase"/>
    <property type="match status" value="1"/>
</dbReference>
<name>A0A8J6I314_9FIRM</name>
<dbReference type="InterPro" id="IPR004013">
    <property type="entry name" value="PHP_dom"/>
</dbReference>